<dbReference type="SUPFAM" id="SSF55681">
    <property type="entry name" value="Class II aaRS and biotin synthetases"/>
    <property type="match status" value="1"/>
</dbReference>
<dbReference type="NCBIfam" id="TIGR00388">
    <property type="entry name" value="glyQ"/>
    <property type="match status" value="1"/>
</dbReference>
<dbReference type="PROSITE" id="PS50861">
    <property type="entry name" value="AA_TRNA_LIGASE_II_GLYAB"/>
    <property type="match status" value="1"/>
</dbReference>
<evidence type="ECO:0000256" key="9">
    <source>
        <dbReference type="HAMAP-Rule" id="MF_00254"/>
    </source>
</evidence>
<dbReference type="GO" id="GO:0006426">
    <property type="term" value="P:glycyl-tRNA aminoacylation"/>
    <property type="evidence" value="ECO:0007669"/>
    <property type="project" value="UniProtKB-UniRule"/>
</dbReference>
<dbReference type="AlphaFoldDB" id="A0A1M4VPU4"/>
<dbReference type="FunFam" id="3.30.930.10:FF:000006">
    <property type="entry name" value="Glycine--tRNA ligase alpha subunit"/>
    <property type="match status" value="1"/>
</dbReference>
<comment type="subunit">
    <text evidence="2 9">Tetramer of two alpha and two beta subunits.</text>
</comment>
<dbReference type="EC" id="6.1.1.14" evidence="9"/>
<dbReference type="PRINTS" id="PR01044">
    <property type="entry name" value="TRNASYNTHGA"/>
</dbReference>
<reference evidence="10 11" key="1">
    <citation type="submission" date="2016-11" db="EMBL/GenBank/DDBJ databases">
        <authorList>
            <person name="Jaros S."/>
            <person name="Januszkiewicz K."/>
            <person name="Wedrychowicz H."/>
        </authorList>
    </citation>
    <scope>NUCLEOTIDE SEQUENCE [LARGE SCALE GENOMIC DNA]</scope>
    <source>
        <strain evidence="10 11">DSM 19436</strain>
    </source>
</reference>
<dbReference type="InterPro" id="IPR002310">
    <property type="entry name" value="Gly-tRNA_ligase_asu"/>
</dbReference>
<keyword evidence="6 9" id="KW-0648">Protein biosynthesis</keyword>
<name>A0A1M4VPU4_9HYPH</name>
<comment type="catalytic activity">
    <reaction evidence="8 9">
        <text>tRNA(Gly) + glycine + ATP = glycyl-tRNA(Gly) + AMP + diphosphate</text>
        <dbReference type="Rhea" id="RHEA:16013"/>
        <dbReference type="Rhea" id="RHEA-COMP:9664"/>
        <dbReference type="Rhea" id="RHEA-COMP:9683"/>
        <dbReference type="ChEBI" id="CHEBI:30616"/>
        <dbReference type="ChEBI" id="CHEBI:33019"/>
        <dbReference type="ChEBI" id="CHEBI:57305"/>
        <dbReference type="ChEBI" id="CHEBI:78442"/>
        <dbReference type="ChEBI" id="CHEBI:78522"/>
        <dbReference type="ChEBI" id="CHEBI:456215"/>
        <dbReference type="EC" id="6.1.1.14"/>
    </reaction>
</comment>
<dbReference type="Pfam" id="PF02091">
    <property type="entry name" value="tRNA-synt_2e"/>
    <property type="match status" value="1"/>
</dbReference>
<dbReference type="Gene3D" id="1.20.58.180">
    <property type="entry name" value="Class II aaRS and biotin synthetases, domain 2"/>
    <property type="match status" value="1"/>
</dbReference>
<evidence type="ECO:0000256" key="3">
    <source>
        <dbReference type="ARBA" id="ARBA00022598"/>
    </source>
</evidence>
<dbReference type="GO" id="GO:0005829">
    <property type="term" value="C:cytosol"/>
    <property type="evidence" value="ECO:0007669"/>
    <property type="project" value="TreeGrafter"/>
</dbReference>
<keyword evidence="3 9" id="KW-0436">Ligase</keyword>
<dbReference type="Proteomes" id="UP000184485">
    <property type="component" value="Unassembled WGS sequence"/>
</dbReference>
<keyword evidence="4 9" id="KW-0547">Nucleotide-binding</keyword>
<evidence type="ECO:0000256" key="7">
    <source>
        <dbReference type="ARBA" id="ARBA00023146"/>
    </source>
</evidence>
<keyword evidence="9" id="KW-0963">Cytoplasm</keyword>
<evidence type="ECO:0000313" key="10">
    <source>
        <dbReference type="EMBL" id="SHE70870.1"/>
    </source>
</evidence>
<dbReference type="InterPro" id="IPR006194">
    <property type="entry name" value="Gly-tRNA-synth_heterodimer"/>
</dbReference>
<dbReference type="InterPro" id="IPR045864">
    <property type="entry name" value="aa-tRNA-synth_II/BPL/LPL"/>
</dbReference>
<evidence type="ECO:0000256" key="4">
    <source>
        <dbReference type="ARBA" id="ARBA00022741"/>
    </source>
</evidence>
<comment type="similarity">
    <text evidence="1 9">Belongs to the class-II aminoacyl-tRNA synthetase family.</text>
</comment>
<keyword evidence="7 9" id="KW-0030">Aminoacyl-tRNA synthetase</keyword>
<evidence type="ECO:0000313" key="11">
    <source>
        <dbReference type="Proteomes" id="UP000184485"/>
    </source>
</evidence>
<evidence type="ECO:0000256" key="5">
    <source>
        <dbReference type="ARBA" id="ARBA00022840"/>
    </source>
</evidence>
<evidence type="ECO:0000256" key="8">
    <source>
        <dbReference type="ARBA" id="ARBA00047937"/>
    </source>
</evidence>
<dbReference type="Gene3D" id="3.30.930.10">
    <property type="entry name" value="Bira Bifunctional Protein, Domain 2"/>
    <property type="match status" value="1"/>
</dbReference>
<protein>
    <recommendedName>
        <fullName evidence="9">Glycine--tRNA ligase alpha subunit</fullName>
        <ecNumber evidence="9">6.1.1.14</ecNumber>
    </recommendedName>
    <alternativeName>
        <fullName evidence="9">Glycyl-tRNA synthetase alpha subunit</fullName>
        <shortName evidence="9">GlyRS</shortName>
    </alternativeName>
</protein>
<organism evidence="10 11">
    <name type="scientific">Kaistia soli DSM 19436</name>
    <dbReference type="NCBI Taxonomy" id="1122133"/>
    <lineage>
        <taxon>Bacteria</taxon>
        <taxon>Pseudomonadati</taxon>
        <taxon>Pseudomonadota</taxon>
        <taxon>Alphaproteobacteria</taxon>
        <taxon>Hyphomicrobiales</taxon>
        <taxon>Kaistiaceae</taxon>
        <taxon>Kaistia</taxon>
    </lineage>
</organism>
<dbReference type="NCBIfam" id="NF006827">
    <property type="entry name" value="PRK09348.1"/>
    <property type="match status" value="1"/>
</dbReference>
<proteinExistence type="inferred from homology"/>
<dbReference type="PANTHER" id="PTHR30075:SF2">
    <property type="entry name" value="GLYCINE--TRNA LIGASE, CHLOROPLASTIC_MITOCHONDRIAL 2"/>
    <property type="match status" value="1"/>
</dbReference>
<dbReference type="GO" id="GO:0004820">
    <property type="term" value="F:glycine-tRNA ligase activity"/>
    <property type="evidence" value="ECO:0007669"/>
    <property type="project" value="UniProtKB-UniRule"/>
</dbReference>
<dbReference type="PANTHER" id="PTHR30075">
    <property type="entry name" value="GLYCYL-TRNA SYNTHETASE"/>
    <property type="match status" value="1"/>
</dbReference>
<dbReference type="GO" id="GO:0005524">
    <property type="term" value="F:ATP binding"/>
    <property type="evidence" value="ECO:0007669"/>
    <property type="project" value="UniProtKB-UniRule"/>
</dbReference>
<dbReference type="STRING" id="1122133.SAMN02745157_0760"/>
<dbReference type="HAMAP" id="MF_00254">
    <property type="entry name" value="Gly_tRNA_synth_alpha"/>
    <property type="match status" value="1"/>
</dbReference>
<gene>
    <name evidence="9" type="primary">glyQ</name>
    <name evidence="10" type="ORF">SAMN02745157_0760</name>
</gene>
<dbReference type="CDD" id="cd00733">
    <property type="entry name" value="GlyRS_alpha_core"/>
    <property type="match status" value="1"/>
</dbReference>
<keyword evidence="5 9" id="KW-0067">ATP-binding</keyword>
<accession>A0A1M4VPU4</accession>
<keyword evidence="11" id="KW-1185">Reference proteome</keyword>
<sequence>MSHEPLTQELPPHMRPEKSFQGLILALQRFWADKGCVILQPYDMEVGAGTFHPATTLRALGPKPWRAAYVQPSRRPKDGRYGENPNRFQHYYQFQVILKPNPPNLQELYLESLAAIGIDTRLHDIRFVEDDWESPTLGASGLGWECWCDGMEVSQFTYFQYVAGIECFPVSGELTYGLERLAMYLQGVDNGYELNFNGREGAEKVTYGDVFKQAEEEYSRHNFEHADTVMLKRHFEDAERECRMLLEAGTPDPKSNDQRHKMVLPAYDQCIKASHRFNLLDARGVISVPERQSYILRVRELAKACGAAWLETEAGGKAA</sequence>
<evidence type="ECO:0000256" key="6">
    <source>
        <dbReference type="ARBA" id="ARBA00022917"/>
    </source>
</evidence>
<evidence type="ECO:0000256" key="2">
    <source>
        <dbReference type="ARBA" id="ARBA00011209"/>
    </source>
</evidence>
<comment type="subcellular location">
    <subcellularLocation>
        <location evidence="9">Cytoplasm</location>
    </subcellularLocation>
</comment>
<evidence type="ECO:0000256" key="1">
    <source>
        <dbReference type="ARBA" id="ARBA00008226"/>
    </source>
</evidence>
<dbReference type="EMBL" id="FQUP01000001">
    <property type="protein sequence ID" value="SHE70870.1"/>
    <property type="molecule type" value="Genomic_DNA"/>
</dbReference>